<reference evidence="1" key="1">
    <citation type="submission" date="2019-03" db="EMBL/GenBank/DDBJ databases">
        <authorList>
            <person name="Mank J."/>
            <person name="Almeida P."/>
        </authorList>
    </citation>
    <scope>NUCLEOTIDE SEQUENCE</scope>
    <source>
        <strain evidence="1">78183</strain>
    </source>
</reference>
<evidence type="ECO:0000313" key="1">
    <source>
        <dbReference type="EMBL" id="VFU55017.1"/>
    </source>
</evidence>
<dbReference type="EMBL" id="CAADRP010001863">
    <property type="protein sequence ID" value="VFU55017.1"/>
    <property type="molecule type" value="Genomic_DNA"/>
</dbReference>
<accession>A0A6N2MLC7</accession>
<sequence length="70" mass="8266">MCTRSSEAQCIRFLSLYIELLCLNLLLKLIRTCILQVIVWRIWIWSTDSACFAYLPKDGPRLISDYSFFN</sequence>
<protein>
    <submittedName>
        <fullName evidence="1">Uncharacterized protein</fullName>
    </submittedName>
</protein>
<proteinExistence type="predicted"/>
<name>A0A6N2MLC7_SALVM</name>
<organism evidence="1">
    <name type="scientific">Salix viminalis</name>
    <name type="common">Common osier</name>
    <name type="synonym">Basket willow</name>
    <dbReference type="NCBI Taxonomy" id="40686"/>
    <lineage>
        <taxon>Eukaryota</taxon>
        <taxon>Viridiplantae</taxon>
        <taxon>Streptophyta</taxon>
        <taxon>Embryophyta</taxon>
        <taxon>Tracheophyta</taxon>
        <taxon>Spermatophyta</taxon>
        <taxon>Magnoliopsida</taxon>
        <taxon>eudicotyledons</taxon>
        <taxon>Gunneridae</taxon>
        <taxon>Pentapetalae</taxon>
        <taxon>rosids</taxon>
        <taxon>fabids</taxon>
        <taxon>Malpighiales</taxon>
        <taxon>Salicaceae</taxon>
        <taxon>Saliceae</taxon>
        <taxon>Salix</taxon>
    </lineage>
</organism>
<dbReference type="AlphaFoldDB" id="A0A6N2MLC7"/>
<gene>
    <name evidence="1" type="ORF">SVIM_LOCUS388590</name>
</gene>